<sequence>MEPLTHAQKELYDWLVEYIRQHQYSPSIRQMMQAMNLRSPAPVQSRLEHLRKKGYINWTEGRARTIRIIHPANLGVPILGAIATDGSVETFTEAVVPLDLTSLFRQPDYFALKVTEASLGALLIAVGDILILQPVADLKTLADGTMVVAKVEEQRTMLKFFYRKSSRILLKSVNGIDAALELPVSQVQVQGALVGVWRGYGREG</sequence>
<dbReference type="STRING" id="1497020.DO97_21115"/>
<dbReference type="InterPro" id="IPR006200">
    <property type="entry name" value="LexA"/>
</dbReference>
<accession>A0A098TLY4</accession>
<evidence type="ECO:0000256" key="2">
    <source>
        <dbReference type="ARBA" id="ARBA00022705"/>
    </source>
</evidence>
<dbReference type="Gene3D" id="1.10.10.10">
    <property type="entry name" value="Winged helix-like DNA-binding domain superfamily/Winged helix DNA-binding domain"/>
    <property type="match status" value="1"/>
</dbReference>
<evidence type="ECO:0000313" key="8">
    <source>
        <dbReference type="EMBL" id="KGF73319.1"/>
    </source>
</evidence>
<dbReference type="NCBIfam" id="TIGR00498">
    <property type="entry name" value="lexA"/>
    <property type="match status" value="1"/>
</dbReference>
<gene>
    <name evidence="8" type="ORF">DO97_21115</name>
</gene>
<dbReference type="AlphaFoldDB" id="A0A098TLY4"/>
<keyword evidence="9" id="KW-1185">Reference proteome</keyword>
<evidence type="ECO:0000256" key="1">
    <source>
        <dbReference type="ARBA" id="ARBA00022491"/>
    </source>
</evidence>
<dbReference type="PANTHER" id="PTHR33516:SF2">
    <property type="entry name" value="LEXA REPRESSOR-RELATED"/>
    <property type="match status" value="1"/>
</dbReference>
<proteinExistence type="predicted"/>
<feature type="domain" description="LexA repressor DNA-binding" evidence="7">
    <location>
        <begin position="1"/>
        <end position="65"/>
    </location>
</feature>
<evidence type="ECO:0000259" key="6">
    <source>
        <dbReference type="Pfam" id="PF00717"/>
    </source>
</evidence>
<dbReference type="GO" id="GO:0006260">
    <property type="term" value="P:DNA replication"/>
    <property type="evidence" value="ECO:0007669"/>
    <property type="project" value="UniProtKB-KW"/>
</dbReference>
<dbReference type="InterPro" id="IPR036390">
    <property type="entry name" value="WH_DNA-bd_sf"/>
</dbReference>
<keyword evidence="1" id="KW-0678">Repressor</keyword>
<dbReference type="EMBL" id="JJML01000009">
    <property type="protein sequence ID" value="KGF73319.1"/>
    <property type="molecule type" value="Genomic_DNA"/>
</dbReference>
<dbReference type="Pfam" id="PF00717">
    <property type="entry name" value="Peptidase_S24"/>
    <property type="match status" value="1"/>
</dbReference>
<dbReference type="GO" id="GO:0003677">
    <property type="term" value="F:DNA binding"/>
    <property type="evidence" value="ECO:0007669"/>
    <property type="project" value="UniProtKB-KW"/>
</dbReference>
<keyword evidence="4" id="KW-0238">DNA-binding</keyword>
<keyword evidence="2" id="KW-0235">DNA replication</keyword>
<dbReference type="InterPro" id="IPR006199">
    <property type="entry name" value="LexA_DNA-bd_dom"/>
</dbReference>
<keyword evidence="5" id="KW-0804">Transcription</keyword>
<evidence type="ECO:0000313" key="9">
    <source>
        <dbReference type="Proteomes" id="UP000030170"/>
    </source>
</evidence>
<dbReference type="OrthoDB" id="9802364at2"/>
<reference evidence="8 9" key="1">
    <citation type="journal article" date="2014" name="Mol. Ecol.">
        <title>Evolution of Synechococcus.</title>
        <authorList>
            <person name="Dvorak P."/>
            <person name="Casamatta D."/>
            <person name="Hasler P."/>
            <person name="Poulickova A."/>
            <person name="Ondrej V."/>
            <person name="Sanges R."/>
        </authorList>
    </citation>
    <scope>NUCLEOTIDE SEQUENCE [LARGE SCALE GENOMIC DNA]</scope>
    <source>
        <strain evidence="8 9">CAUP A 1101</strain>
    </source>
</reference>
<feature type="domain" description="Peptidase S24/S26A/S26B/S26C" evidence="6">
    <location>
        <begin position="93"/>
        <end position="193"/>
    </location>
</feature>
<dbReference type="Proteomes" id="UP000030170">
    <property type="component" value="Unassembled WGS sequence"/>
</dbReference>
<evidence type="ECO:0000259" key="7">
    <source>
        <dbReference type="Pfam" id="PF01726"/>
    </source>
</evidence>
<dbReference type="SUPFAM" id="SSF51306">
    <property type="entry name" value="LexA/Signal peptidase"/>
    <property type="match status" value="1"/>
</dbReference>
<evidence type="ECO:0000256" key="4">
    <source>
        <dbReference type="ARBA" id="ARBA00023125"/>
    </source>
</evidence>
<name>A0A098TLY4_9CYAN</name>
<evidence type="ECO:0000256" key="3">
    <source>
        <dbReference type="ARBA" id="ARBA00023015"/>
    </source>
</evidence>
<dbReference type="GO" id="GO:0009432">
    <property type="term" value="P:SOS response"/>
    <property type="evidence" value="ECO:0007669"/>
    <property type="project" value="InterPro"/>
</dbReference>
<dbReference type="RefSeq" id="WP_036531608.1">
    <property type="nucleotide sequence ID" value="NZ_JJML01000009.1"/>
</dbReference>
<protein>
    <submittedName>
        <fullName evidence="8">LexA family transcriptional repressor</fullName>
    </submittedName>
</protein>
<evidence type="ECO:0000256" key="5">
    <source>
        <dbReference type="ARBA" id="ARBA00023163"/>
    </source>
</evidence>
<dbReference type="GO" id="GO:0004252">
    <property type="term" value="F:serine-type endopeptidase activity"/>
    <property type="evidence" value="ECO:0007669"/>
    <property type="project" value="InterPro"/>
</dbReference>
<dbReference type="GO" id="GO:0045892">
    <property type="term" value="P:negative regulation of DNA-templated transcription"/>
    <property type="evidence" value="ECO:0007669"/>
    <property type="project" value="InterPro"/>
</dbReference>
<dbReference type="PANTHER" id="PTHR33516">
    <property type="entry name" value="LEXA REPRESSOR"/>
    <property type="match status" value="1"/>
</dbReference>
<dbReference type="InterPro" id="IPR036388">
    <property type="entry name" value="WH-like_DNA-bd_sf"/>
</dbReference>
<organism evidence="8 9">
    <name type="scientific">Neosynechococcus sphagnicola sy1</name>
    <dbReference type="NCBI Taxonomy" id="1497020"/>
    <lineage>
        <taxon>Bacteria</taxon>
        <taxon>Bacillati</taxon>
        <taxon>Cyanobacteriota</taxon>
        <taxon>Cyanophyceae</taxon>
        <taxon>Neosynechococcales</taxon>
        <taxon>Neosynechococcaceae</taxon>
        <taxon>Neosynechococcus</taxon>
    </lineage>
</organism>
<dbReference type="Pfam" id="PF01726">
    <property type="entry name" value="LexA_DNA_bind"/>
    <property type="match status" value="1"/>
</dbReference>
<dbReference type="InterPro" id="IPR036286">
    <property type="entry name" value="LexA/Signal_pep-like_sf"/>
</dbReference>
<comment type="caution">
    <text evidence="8">The sequence shown here is derived from an EMBL/GenBank/DDBJ whole genome shotgun (WGS) entry which is preliminary data.</text>
</comment>
<dbReference type="Gene3D" id="2.10.109.10">
    <property type="entry name" value="Umud Fragment, subunit A"/>
    <property type="match status" value="1"/>
</dbReference>
<dbReference type="InterPro" id="IPR050077">
    <property type="entry name" value="LexA_repressor"/>
</dbReference>
<dbReference type="SUPFAM" id="SSF46785">
    <property type="entry name" value="Winged helix' DNA-binding domain"/>
    <property type="match status" value="1"/>
</dbReference>
<dbReference type="InterPro" id="IPR015927">
    <property type="entry name" value="Peptidase_S24_S26A/B/C"/>
</dbReference>
<keyword evidence="3" id="KW-0805">Transcription regulation</keyword>
<dbReference type="GO" id="GO:0006508">
    <property type="term" value="P:proteolysis"/>
    <property type="evidence" value="ECO:0007669"/>
    <property type="project" value="InterPro"/>
</dbReference>